<dbReference type="PANTHER" id="PTHR46461:SF1">
    <property type="entry name" value="KELCH DOMAIN-CONTAINING PROTEIN 3"/>
    <property type="match status" value="1"/>
</dbReference>
<dbReference type="STRING" id="6280.A0A0N4TWZ7"/>
<name>A0A0N4TWZ7_BRUPA</name>
<organism evidence="4">
    <name type="scientific">Brugia pahangi</name>
    <name type="common">Filarial nematode worm</name>
    <dbReference type="NCBI Taxonomy" id="6280"/>
    <lineage>
        <taxon>Eukaryota</taxon>
        <taxon>Metazoa</taxon>
        <taxon>Ecdysozoa</taxon>
        <taxon>Nematoda</taxon>
        <taxon>Chromadorea</taxon>
        <taxon>Rhabditida</taxon>
        <taxon>Spirurina</taxon>
        <taxon>Spiruromorpha</taxon>
        <taxon>Filarioidea</taxon>
        <taxon>Onchocercidae</taxon>
        <taxon>Brugia</taxon>
    </lineage>
</organism>
<dbReference type="GO" id="GO:0005737">
    <property type="term" value="C:cytoplasm"/>
    <property type="evidence" value="ECO:0007669"/>
    <property type="project" value="TreeGrafter"/>
</dbReference>
<reference evidence="2 3" key="2">
    <citation type="submission" date="2018-11" db="EMBL/GenBank/DDBJ databases">
        <authorList>
            <consortium name="Pathogen Informatics"/>
        </authorList>
    </citation>
    <scope>NUCLEOTIDE SEQUENCE [LARGE SCALE GENOMIC DNA]</scope>
</reference>
<dbReference type="Pfam" id="PF01344">
    <property type="entry name" value="Kelch_1"/>
    <property type="match status" value="1"/>
</dbReference>
<dbReference type="InterPro" id="IPR011043">
    <property type="entry name" value="Gal_Oxase/kelch_b-propeller"/>
</dbReference>
<dbReference type="PANTHER" id="PTHR46461">
    <property type="entry name" value="KELCH DOMAIN-CONTAINING PROTEIN 3"/>
    <property type="match status" value="1"/>
</dbReference>
<reference evidence="4" key="1">
    <citation type="submission" date="2017-02" db="UniProtKB">
        <authorList>
            <consortium name="WormBaseParasite"/>
        </authorList>
    </citation>
    <scope>IDENTIFICATION</scope>
</reference>
<dbReference type="Pfam" id="PF24681">
    <property type="entry name" value="Kelch_KLHDC2_KLHL20_DRC7"/>
    <property type="match status" value="1"/>
</dbReference>
<dbReference type="GO" id="GO:0003682">
    <property type="term" value="F:chromatin binding"/>
    <property type="evidence" value="ECO:0007669"/>
    <property type="project" value="InterPro"/>
</dbReference>
<keyword evidence="3" id="KW-1185">Reference proteome</keyword>
<dbReference type="WBParaSite" id="BPAG_0001347401-mRNA-1">
    <property type="protein sequence ID" value="BPAG_0001347401-mRNA-1"/>
    <property type="gene ID" value="BPAG_0001347401"/>
</dbReference>
<keyword evidence="1" id="KW-0880">Kelch repeat</keyword>
<dbReference type="SMART" id="SM00612">
    <property type="entry name" value="Kelch"/>
    <property type="match status" value="3"/>
</dbReference>
<dbReference type="InterPro" id="IPR052637">
    <property type="entry name" value="KLHDC3-like"/>
</dbReference>
<accession>A0A0N4TWZ7</accession>
<protein>
    <submittedName>
        <fullName evidence="4">Kelch domain-containing protein 10</fullName>
    </submittedName>
</protein>
<dbReference type="FunFam" id="2.120.10.80:FF:000134">
    <property type="entry name" value="Kelch domain-containing protein, putative"/>
    <property type="match status" value="1"/>
</dbReference>
<evidence type="ECO:0000313" key="4">
    <source>
        <dbReference type="WBParaSite" id="BPAG_0001347401-mRNA-1"/>
    </source>
</evidence>
<dbReference type="AlphaFoldDB" id="A0A0N4TWZ7"/>
<evidence type="ECO:0000313" key="2">
    <source>
        <dbReference type="EMBL" id="VDN94587.1"/>
    </source>
</evidence>
<dbReference type="Gene3D" id="2.120.10.80">
    <property type="entry name" value="Kelch-type beta propeller"/>
    <property type="match status" value="2"/>
</dbReference>
<proteinExistence type="predicted"/>
<gene>
    <name evidence="2" type="ORF">BPAG_LOCUS13402</name>
</gene>
<dbReference type="SUPFAM" id="SSF50965">
    <property type="entry name" value="Galactose oxidase, central domain"/>
    <property type="match status" value="1"/>
</dbReference>
<sequence>MYWTITIEGGPKRVNHAAVALNDQIYSFGGYCSGELYDGSQPVDVHVLDTGNYRWRKLTVRTDNSESETAYPSVSQNSWPYQRYGHTVVEYNGKAYLWGGRNDEFGACSKMYCFDPEAVTWSVVPSEGEAPPARDGHSAVVVDDLMFMFGGFEEDSQRFSQETFAYNFKQRKWYELKTTGELPRWRDFHTACVINKKMYIFGGRSDLHGAFHSSRDYYSDVLKVLNLKTGRWEDPKVTGDCPCGRRSHSACKFFFFFLKICRVRNNKMYIFGGYLGTENRHLNELHEFDPATSCWRRLKPFGTGPSPRRRQCVVVVGERVFLFGGTMPSNSKKMDPVHSGLCDLSDLHVLDYAPTLKDLAANAVIKNRLNERFSDLIPDDLKHDLRMMTQPNKITLTRYDG</sequence>
<evidence type="ECO:0000256" key="1">
    <source>
        <dbReference type="ARBA" id="ARBA00022441"/>
    </source>
</evidence>
<dbReference type="InterPro" id="IPR015915">
    <property type="entry name" value="Kelch-typ_b-propeller"/>
</dbReference>
<dbReference type="InterPro" id="IPR006652">
    <property type="entry name" value="Kelch_1"/>
</dbReference>
<evidence type="ECO:0000313" key="3">
    <source>
        <dbReference type="Proteomes" id="UP000278627"/>
    </source>
</evidence>
<dbReference type="Proteomes" id="UP000278627">
    <property type="component" value="Unassembled WGS sequence"/>
</dbReference>
<dbReference type="EMBL" id="UZAD01013388">
    <property type="protein sequence ID" value="VDN94587.1"/>
    <property type="molecule type" value="Genomic_DNA"/>
</dbReference>
<dbReference type="SUPFAM" id="SSF117281">
    <property type="entry name" value="Kelch motif"/>
    <property type="match status" value="1"/>
</dbReference>